<protein>
    <submittedName>
        <fullName evidence="2">Uncharacterized protein</fullName>
    </submittedName>
</protein>
<dbReference type="Proteomes" id="UP000010411">
    <property type="component" value="Unassembled WGS sequence"/>
</dbReference>
<evidence type="ECO:0000256" key="1">
    <source>
        <dbReference type="SAM" id="MobiDB-lite"/>
    </source>
</evidence>
<comment type="caution">
    <text evidence="2">The sequence shown here is derived from an EMBL/GenBank/DDBJ whole genome shotgun (WGS) entry which is preliminary data.</text>
</comment>
<gene>
    <name evidence="2" type="ORF">STRIP9103_09361</name>
</gene>
<feature type="compositionally biased region" description="Polar residues" evidence="1">
    <location>
        <begin position="56"/>
        <end position="73"/>
    </location>
</feature>
<reference evidence="2 3" key="1">
    <citation type="submission" date="2012-11" db="EMBL/GenBank/DDBJ databases">
        <authorList>
            <person name="Huguet-Tapia J.C."/>
            <person name="Durkin A.S."/>
            <person name="Pettis G.S."/>
            <person name="Badger J.H."/>
        </authorList>
    </citation>
    <scope>NUCLEOTIDE SEQUENCE [LARGE SCALE GENOMIC DNA]</scope>
    <source>
        <strain evidence="2 3">91-03</strain>
    </source>
</reference>
<dbReference type="EMBL" id="AEJC01000642">
    <property type="protein sequence ID" value="EKX60572.1"/>
    <property type="molecule type" value="Genomic_DNA"/>
</dbReference>
<feature type="non-terminal residue" evidence="2">
    <location>
        <position position="73"/>
    </location>
</feature>
<feature type="region of interest" description="Disordered" evidence="1">
    <location>
        <begin position="25"/>
        <end position="73"/>
    </location>
</feature>
<evidence type="ECO:0000313" key="3">
    <source>
        <dbReference type="Proteomes" id="UP000010411"/>
    </source>
</evidence>
<accession>L1KJ02</accession>
<organism evidence="2 3">
    <name type="scientific">Streptomyces ipomoeae 91-03</name>
    <dbReference type="NCBI Taxonomy" id="698759"/>
    <lineage>
        <taxon>Bacteria</taxon>
        <taxon>Bacillati</taxon>
        <taxon>Actinomycetota</taxon>
        <taxon>Actinomycetes</taxon>
        <taxon>Kitasatosporales</taxon>
        <taxon>Streptomycetaceae</taxon>
        <taxon>Streptomyces</taxon>
    </lineage>
</organism>
<proteinExistence type="predicted"/>
<dbReference type="AlphaFoldDB" id="L1KJ02"/>
<keyword evidence="3" id="KW-1185">Reference proteome</keyword>
<evidence type="ECO:0000313" key="2">
    <source>
        <dbReference type="EMBL" id="EKX60572.1"/>
    </source>
</evidence>
<name>L1KJ02_9ACTN</name>
<sequence>MQGVDHPGAGDPYLVEAEYVADGPRLLRSDPFGDGSQGSEAVERHDARTGPVHAVGQSQRDTGLFQSGRQVRG</sequence>